<feature type="transmembrane region" description="Helical" evidence="1">
    <location>
        <begin position="22"/>
        <end position="48"/>
    </location>
</feature>
<evidence type="ECO:0000313" key="3">
    <source>
        <dbReference type="Proteomes" id="UP000713880"/>
    </source>
</evidence>
<comment type="caution">
    <text evidence="2">The sequence shown here is derived from an EMBL/GenBank/DDBJ whole genome shotgun (WGS) entry which is preliminary data.</text>
</comment>
<gene>
    <name evidence="2" type="ORF">H6A13_01635</name>
</gene>
<dbReference type="AlphaFoldDB" id="A0A939BBJ8"/>
<feature type="transmembrane region" description="Helical" evidence="1">
    <location>
        <begin position="172"/>
        <end position="194"/>
    </location>
</feature>
<keyword evidence="3" id="KW-1185">Reference proteome</keyword>
<reference evidence="2" key="2">
    <citation type="journal article" date="2021" name="Sci. Rep.">
        <title>The distribution of antibiotic resistance genes in chicken gut microbiota commensals.</title>
        <authorList>
            <person name="Juricova H."/>
            <person name="Matiasovicova J."/>
            <person name="Kubasova T."/>
            <person name="Cejkova D."/>
            <person name="Rychlik I."/>
        </authorList>
    </citation>
    <scope>NUCLEOTIDE SEQUENCE</scope>
    <source>
        <strain evidence="2">An420c</strain>
    </source>
</reference>
<feature type="transmembrane region" description="Helical" evidence="1">
    <location>
        <begin position="68"/>
        <end position="89"/>
    </location>
</feature>
<name>A0A939BBJ8_9CLOT</name>
<protein>
    <submittedName>
        <fullName evidence="2">YesL family protein</fullName>
    </submittedName>
</protein>
<dbReference type="Pfam" id="PF04854">
    <property type="entry name" value="DUF624"/>
    <property type="match status" value="1"/>
</dbReference>
<sequence>MSNFLNPENSVMQFLARVCDYLILNVVFILSCIPIFTVGAALSALYTVSFKMIRKEDGYVLKRYFKAFCANFKQGTILWLICLILFFFLQYDGLIIGSMGGSMGQILSILFYTIVLVLAAMFLYLWPILAYFVCTTKQVVKNALYMCLGHLPWTALLLLYFGLVWFIMTRSILTLGIVVAVSMAGGFSLTAWITGKIFLKIFARYQPETSQTEEKQE</sequence>
<dbReference type="Proteomes" id="UP000713880">
    <property type="component" value="Unassembled WGS sequence"/>
</dbReference>
<dbReference type="EMBL" id="JACJLV010000003">
    <property type="protein sequence ID" value="MBM6825807.1"/>
    <property type="molecule type" value="Genomic_DNA"/>
</dbReference>
<evidence type="ECO:0000256" key="1">
    <source>
        <dbReference type="SAM" id="Phobius"/>
    </source>
</evidence>
<dbReference type="RefSeq" id="WP_204907870.1">
    <property type="nucleotide sequence ID" value="NZ_JACJLV010000003.1"/>
</dbReference>
<feature type="transmembrane region" description="Helical" evidence="1">
    <location>
        <begin position="109"/>
        <end position="132"/>
    </location>
</feature>
<evidence type="ECO:0000313" key="2">
    <source>
        <dbReference type="EMBL" id="MBM6825807.1"/>
    </source>
</evidence>
<dbReference type="InterPro" id="IPR006938">
    <property type="entry name" value="DUF624"/>
</dbReference>
<organism evidence="2 3">
    <name type="scientific">Mordavella massiliensis</name>
    <dbReference type="NCBI Taxonomy" id="1871024"/>
    <lineage>
        <taxon>Bacteria</taxon>
        <taxon>Bacillati</taxon>
        <taxon>Bacillota</taxon>
        <taxon>Clostridia</taxon>
        <taxon>Eubacteriales</taxon>
        <taxon>Clostridiaceae</taxon>
        <taxon>Mordavella</taxon>
    </lineage>
</organism>
<keyword evidence="1" id="KW-0472">Membrane</keyword>
<proteinExistence type="predicted"/>
<keyword evidence="1" id="KW-0812">Transmembrane</keyword>
<reference evidence="2" key="1">
    <citation type="submission" date="2020-08" db="EMBL/GenBank/DDBJ databases">
        <authorList>
            <person name="Cejkova D."/>
            <person name="Kubasova T."/>
            <person name="Jahodarova E."/>
            <person name="Rychlik I."/>
        </authorList>
    </citation>
    <scope>NUCLEOTIDE SEQUENCE</scope>
    <source>
        <strain evidence="2">An420c</strain>
    </source>
</reference>
<accession>A0A939BBJ8</accession>
<keyword evidence="1" id="KW-1133">Transmembrane helix</keyword>
<feature type="transmembrane region" description="Helical" evidence="1">
    <location>
        <begin position="144"/>
        <end position="166"/>
    </location>
</feature>